<dbReference type="EMBL" id="MUJZ01049338">
    <property type="protein sequence ID" value="OTF73947.1"/>
    <property type="molecule type" value="Genomic_DNA"/>
</dbReference>
<sequence>MKNIFTNLNSLVLTNNNNNENNINITAGITNIQHNTANRIENISHQQQHRDSSSSEHQPSREERSGSRSWAIKLPTMGDIRRLSPPGLKDVSFFFLFLMKLNSF</sequence>
<keyword evidence="3" id="KW-1185">Reference proteome</keyword>
<dbReference type="Proteomes" id="UP000194236">
    <property type="component" value="Unassembled WGS sequence"/>
</dbReference>
<name>A0A1Y3B158_EURMA</name>
<feature type="compositionally biased region" description="Basic and acidic residues" evidence="1">
    <location>
        <begin position="48"/>
        <end position="66"/>
    </location>
</feature>
<feature type="region of interest" description="Disordered" evidence="1">
    <location>
        <begin position="43"/>
        <end position="71"/>
    </location>
</feature>
<dbReference type="AlphaFoldDB" id="A0A1Y3B158"/>
<accession>A0A1Y3B158</accession>
<evidence type="ECO:0000313" key="3">
    <source>
        <dbReference type="Proteomes" id="UP000194236"/>
    </source>
</evidence>
<protein>
    <submittedName>
        <fullName evidence="2">Uncharacterized protein</fullName>
    </submittedName>
</protein>
<proteinExistence type="predicted"/>
<organism evidence="2 3">
    <name type="scientific">Euroglyphus maynei</name>
    <name type="common">Mayne's house dust mite</name>
    <dbReference type="NCBI Taxonomy" id="6958"/>
    <lineage>
        <taxon>Eukaryota</taxon>
        <taxon>Metazoa</taxon>
        <taxon>Ecdysozoa</taxon>
        <taxon>Arthropoda</taxon>
        <taxon>Chelicerata</taxon>
        <taxon>Arachnida</taxon>
        <taxon>Acari</taxon>
        <taxon>Acariformes</taxon>
        <taxon>Sarcoptiformes</taxon>
        <taxon>Astigmata</taxon>
        <taxon>Psoroptidia</taxon>
        <taxon>Analgoidea</taxon>
        <taxon>Pyroglyphidae</taxon>
        <taxon>Pyroglyphinae</taxon>
        <taxon>Euroglyphus</taxon>
    </lineage>
</organism>
<comment type="caution">
    <text evidence="2">The sequence shown here is derived from an EMBL/GenBank/DDBJ whole genome shotgun (WGS) entry which is preliminary data.</text>
</comment>
<evidence type="ECO:0000313" key="2">
    <source>
        <dbReference type="EMBL" id="OTF73947.1"/>
    </source>
</evidence>
<evidence type="ECO:0000256" key="1">
    <source>
        <dbReference type="SAM" id="MobiDB-lite"/>
    </source>
</evidence>
<reference evidence="2 3" key="1">
    <citation type="submission" date="2017-03" db="EMBL/GenBank/DDBJ databases">
        <title>Genome Survey of Euroglyphus maynei.</title>
        <authorList>
            <person name="Arlian L.G."/>
            <person name="Morgan M.S."/>
            <person name="Rider S.D."/>
        </authorList>
    </citation>
    <scope>NUCLEOTIDE SEQUENCE [LARGE SCALE GENOMIC DNA]</scope>
    <source>
        <strain evidence="2">Arlian Lab</strain>
        <tissue evidence="2">Whole body</tissue>
    </source>
</reference>
<gene>
    <name evidence="2" type="ORF">BLA29_014540</name>
</gene>